<dbReference type="NCBIfam" id="TIGR03718">
    <property type="entry name" value="R_switched_Alx"/>
    <property type="match status" value="1"/>
</dbReference>
<feature type="transmembrane region" description="Helical" evidence="6">
    <location>
        <begin position="215"/>
        <end position="240"/>
    </location>
</feature>
<keyword evidence="4 6" id="KW-1133">Transmembrane helix</keyword>
<sequence length="320" mass="35724">MTTSTTLWVTFTLLVIVMLAVDLGLNRKSHRVSFKEALSWSLIWLGLALAFNIGIYFMLGKQQALEFFTGYLIEKALAVDNLFVFIMIFTVFGVRDELQARVLKWGILGALVMRVIFIFLGAELLQRFQWLFYIFGAVLLYTAWKMAFGVGTEIKPEQNLLVRLASRLLPMTRKIRGDWFIVRRRGIWVASPLLVVLLMVESCDLVFALDSIPAIFAITLDPFIVLTSNVFAIMGLRSLYFLLAGVMGMFIYLKYGISFILAFVGVKMILIMLGVHVPISISLTVIVLSLVTAIVWSLYAVRSGAASGSPLQNSGLPDGA</sequence>
<comment type="similarity">
    <text evidence="2">Belongs to the TerC family.</text>
</comment>
<dbReference type="EMBL" id="OW150024">
    <property type="protein sequence ID" value="CAH2030535.1"/>
    <property type="molecule type" value="Genomic_DNA"/>
</dbReference>
<evidence type="ECO:0000313" key="7">
    <source>
        <dbReference type="EMBL" id="CAH2030535.1"/>
    </source>
</evidence>
<comment type="subcellular location">
    <subcellularLocation>
        <location evidence="1">Membrane</location>
        <topology evidence="1">Multi-pass membrane protein</topology>
    </subcellularLocation>
</comment>
<dbReference type="PANTHER" id="PTHR30238">
    <property type="entry name" value="MEMBRANE BOUND PREDICTED REDOX MODULATOR"/>
    <property type="match status" value="1"/>
</dbReference>
<gene>
    <name evidence="7" type="ORF">GEAMG1_0722</name>
</gene>
<evidence type="ECO:0000256" key="2">
    <source>
        <dbReference type="ARBA" id="ARBA00007511"/>
    </source>
</evidence>
<dbReference type="PANTHER" id="PTHR30238:SF0">
    <property type="entry name" value="THYLAKOID MEMBRANE PROTEIN TERC, CHLOROPLASTIC"/>
    <property type="match status" value="1"/>
</dbReference>
<feature type="transmembrane region" description="Helical" evidence="6">
    <location>
        <begin position="279"/>
        <end position="301"/>
    </location>
</feature>
<dbReference type="InterPro" id="IPR005496">
    <property type="entry name" value="Integral_membrane_TerC"/>
</dbReference>
<dbReference type="InterPro" id="IPR022369">
    <property type="entry name" value="Integral_membrane_TerC_rswitch"/>
</dbReference>
<feature type="transmembrane region" description="Helical" evidence="6">
    <location>
        <begin position="71"/>
        <end position="93"/>
    </location>
</feature>
<protein>
    <submittedName>
        <fullName evidence="7">Membrane protein, TerC family</fullName>
    </submittedName>
</protein>
<evidence type="ECO:0000256" key="6">
    <source>
        <dbReference type="SAM" id="Phobius"/>
    </source>
</evidence>
<evidence type="ECO:0000256" key="1">
    <source>
        <dbReference type="ARBA" id="ARBA00004141"/>
    </source>
</evidence>
<accession>A0ABM9D5L1</accession>
<dbReference type="RefSeq" id="WP_305731468.1">
    <property type="nucleotide sequence ID" value="NZ_OW150024.1"/>
</dbReference>
<organism evidence="7 8">
    <name type="scientific">Trichlorobacter ammonificans</name>
    <dbReference type="NCBI Taxonomy" id="2916410"/>
    <lineage>
        <taxon>Bacteria</taxon>
        <taxon>Pseudomonadati</taxon>
        <taxon>Thermodesulfobacteriota</taxon>
        <taxon>Desulfuromonadia</taxon>
        <taxon>Geobacterales</taxon>
        <taxon>Geobacteraceae</taxon>
        <taxon>Trichlorobacter</taxon>
    </lineage>
</organism>
<evidence type="ECO:0000256" key="4">
    <source>
        <dbReference type="ARBA" id="ARBA00022989"/>
    </source>
</evidence>
<feature type="transmembrane region" description="Helical" evidence="6">
    <location>
        <begin position="130"/>
        <end position="148"/>
    </location>
</feature>
<reference evidence="7 8" key="1">
    <citation type="submission" date="2022-03" db="EMBL/GenBank/DDBJ databases">
        <authorList>
            <person name="Koch H."/>
        </authorList>
    </citation>
    <scope>NUCLEOTIDE SEQUENCE [LARGE SCALE GENOMIC DNA]</scope>
    <source>
        <strain evidence="7 8">G1</strain>
    </source>
</reference>
<keyword evidence="3 6" id="KW-0812">Transmembrane</keyword>
<proteinExistence type="inferred from homology"/>
<keyword evidence="8" id="KW-1185">Reference proteome</keyword>
<feature type="transmembrane region" description="Helical" evidence="6">
    <location>
        <begin position="105"/>
        <end position="124"/>
    </location>
</feature>
<keyword evidence="5 6" id="KW-0472">Membrane</keyword>
<evidence type="ECO:0000256" key="3">
    <source>
        <dbReference type="ARBA" id="ARBA00022692"/>
    </source>
</evidence>
<name>A0ABM9D5L1_9BACT</name>
<feature type="transmembrane region" description="Helical" evidence="6">
    <location>
        <begin position="37"/>
        <end position="59"/>
    </location>
</feature>
<dbReference type="Proteomes" id="UP001295463">
    <property type="component" value="Chromosome"/>
</dbReference>
<dbReference type="Pfam" id="PF03741">
    <property type="entry name" value="TerC"/>
    <property type="match status" value="1"/>
</dbReference>
<feature type="transmembrane region" description="Helical" evidence="6">
    <location>
        <begin position="252"/>
        <end position="273"/>
    </location>
</feature>
<feature type="transmembrane region" description="Helical" evidence="6">
    <location>
        <begin position="6"/>
        <end position="25"/>
    </location>
</feature>
<evidence type="ECO:0000256" key="5">
    <source>
        <dbReference type="ARBA" id="ARBA00023136"/>
    </source>
</evidence>
<evidence type="ECO:0000313" key="8">
    <source>
        <dbReference type="Proteomes" id="UP001295463"/>
    </source>
</evidence>
<feature type="transmembrane region" description="Helical" evidence="6">
    <location>
        <begin position="186"/>
        <end position="209"/>
    </location>
</feature>